<reference evidence="3 4" key="1">
    <citation type="submission" date="2014-04" db="EMBL/GenBank/DDBJ databases">
        <authorList>
            <consortium name="DOE Joint Genome Institute"/>
            <person name="Kuo A."/>
            <person name="Kohler A."/>
            <person name="Costa M.D."/>
            <person name="Nagy L.G."/>
            <person name="Floudas D."/>
            <person name="Copeland A."/>
            <person name="Barry K.W."/>
            <person name="Cichocki N."/>
            <person name="Veneault-Fourrey C."/>
            <person name="LaButti K."/>
            <person name="Lindquist E.A."/>
            <person name="Lipzen A."/>
            <person name="Lundell T."/>
            <person name="Morin E."/>
            <person name="Murat C."/>
            <person name="Sun H."/>
            <person name="Tunlid A."/>
            <person name="Henrissat B."/>
            <person name="Grigoriev I.V."/>
            <person name="Hibbett D.S."/>
            <person name="Martin F."/>
            <person name="Nordberg H.P."/>
            <person name="Cantor M.N."/>
            <person name="Hua S.X."/>
        </authorList>
    </citation>
    <scope>NUCLEOTIDE SEQUENCE [LARGE SCALE GENOMIC DNA]</scope>
    <source>
        <strain evidence="3 4">Marx 270</strain>
    </source>
</reference>
<keyword evidence="4" id="KW-1185">Reference proteome</keyword>
<dbReference type="OrthoDB" id="3239894at2759"/>
<dbReference type="Proteomes" id="UP000054217">
    <property type="component" value="Unassembled WGS sequence"/>
</dbReference>
<gene>
    <name evidence="3" type="ORF">M404DRAFT_154084</name>
</gene>
<organism evidence="3 4">
    <name type="scientific">Pisolithus tinctorius Marx 270</name>
    <dbReference type="NCBI Taxonomy" id="870435"/>
    <lineage>
        <taxon>Eukaryota</taxon>
        <taxon>Fungi</taxon>
        <taxon>Dikarya</taxon>
        <taxon>Basidiomycota</taxon>
        <taxon>Agaricomycotina</taxon>
        <taxon>Agaricomycetes</taxon>
        <taxon>Agaricomycetidae</taxon>
        <taxon>Boletales</taxon>
        <taxon>Sclerodermatineae</taxon>
        <taxon>Pisolithaceae</taxon>
        <taxon>Pisolithus</taxon>
    </lineage>
</organism>
<dbReference type="HOGENOM" id="CLU_050567_0_0_1"/>
<dbReference type="AlphaFoldDB" id="A0A0C3NX07"/>
<evidence type="ECO:0000313" key="4">
    <source>
        <dbReference type="Proteomes" id="UP000054217"/>
    </source>
</evidence>
<protein>
    <recommendedName>
        <fullName evidence="2">Post-SET domain-containing protein</fullName>
    </recommendedName>
</protein>
<accession>A0A0C3NX07</accession>
<reference evidence="4" key="2">
    <citation type="submission" date="2015-01" db="EMBL/GenBank/DDBJ databases">
        <title>Evolutionary Origins and Diversification of the Mycorrhizal Mutualists.</title>
        <authorList>
            <consortium name="DOE Joint Genome Institute"/>
            <consortium name="Mycorrhizal Genomics Consortium"/>
            <person name="Kohler A."/>
            <person name="Kuo A."/>
            <person name="Nagy L.G."/>
            <person name="Floudas D."/>
            <person name="Copeland A."/>
            <person name="Barry K.W."/>
            <person name="Cichocki N."/>
            <person name="Veneault-Fourrey C."/>
            <person name="LaButti K."/>
            <person name="Lindquist E.A."/>
            <person name="Lipzen A."/>
            <person name="Lundell T."/>
            <person name="Morin E."/>
            <person name="Murat C."/>
            <person name="Riley R."/>
            <person name="Ohm R."/>
            <person name="Sun H."/>
            <person name="Tunlid A."/>
            <person name="Henrissat B."/>
            <person name="Grigoriev I.V."/>
            <person name="Hibbett D.S."/>
            <person name="Martin F."/>
        </authorList>
    </citation>
    <scope>NUCLEOTIDE SEQUENCE [LARGE SCALE GENOMIC DNA]</scope>
    <source>
        <strain evidence="4">Marx 270</strain>
    </source>
</reference>
<dbReference type="EMBL" id="KN832001">
    <property type="protein sequence ID" value="KIN99860.1"/>
    <property type="molecule type" value="Genomic_DNA"/>
</dbReference>
<dbReference type="PROSITE" id="PS50868">
    <property type="entry name" value="POST_SET"/>
    <property type="match status" value="1"/>
</dbReference>
<feature type="region of interest" description="Disordered" evidence="1">
    <location>
        <begin position="210"/>
        <end position="233"/>
    </location>
</feature>
<evidence type="ECO:0000259" key="2">
    <source>
        <dbReference type="PROSITE" id="PS50868"/>
    </source>
</evidence>
<dbReference type="InParanoid" id="A0A0C3NX07"/>
<evidence type="ECO:0000256" key="1">
    <source>
        <dbReference type="SAM" id="MobiDB-lite"/>
    </source>
</evidence>
<name>A0A0C3NX07_PISTI</name>
<proteinExistence type="predicted"/>
<dbReference type="InterPro" id="IPR003616">
    <property type="entry name" value="Post-SET_dom"/>
</dbReference>
<sequence length="441" mass="49107">MPKAYPCNCKSYNCRGKLVDYDTRRTHERADLRQRTSASQGIHRGLIIPHLSSKPPSLVSPYPTRGPILPPIMNFPDPPASSPSAVEQQMIDHSTLTQEDIDIQVFGSELPNLGPNFHSPEALLDAVDYYSTYNAVTVAGAQPLTLYHAHHLPPDPEGHALRRATDKALEEIQRVQQELADDPVWDPNASADVDDEIPDVDFDVEENADFPDAANPQEQSEDNPDPFQVNDDSSRAHFTDLSTQPSYLVVIYMMTTWLHLQWHLPRAACNAVLNILSCLVLALCPSLLPPFVTLPSAMKVLGLDLRTLELPCCPSCREVYPPAGSLHTQDECIPCKAPLFLPDQTKRGLLRSKKIPHVKYPYLPLSEQIQSLLSIPGVEDPLDDWRAHPHSPRDYTDIFDGEICRTKLKALDGTLFFANGPQDHHGPNGELRIGVNLGIDW</sequence>
<evidence type="ECO:0000313" key="3">
    <source>
        <dbReference type="EMBL" id="KIN99860.1"/>
    </source>
</evidence>
<feature type="domain" description="Post-SET" evidence="2">
    <location>
        <begin position="3"/>
        <end position="19"/>
    </location>
</feature>